<evidence type="ECO:0000256" key="1">
    <source>
        <dbReference type="SAM" id="SignalP"/>
    </source>
</evidence>
<reference evidence="2 3" key="1">
    <citation type="submission" date="2024-08" db="EMBL/GenBank/DDBJ databases">
        <title>Whole-genome sequencing of halo(alkali)philic microorganisms from hypersaline lakes.</title>
        <authorList>
            <person name="Sorokin D.Y."/>
            <person name="Merkel A.Y."/>
            <person name="Messina E."/>
            <person name="Yakimov M."/>
        </authorList>
    </citation>
    <scope>NUCLEOTIDE SEQUENCE [LARGE SCALE GENOMIC DNA]</scope>
    <source>
        <strain evidence="2 3">AB-hyl4</strain>
    </source>
</reference>
<keyword evidence="3" id="KW-1185">Reference proteome</keyword>
<gene>
    <name evidence="2" type="ORF">ACERK3_04550</name>
</gene>
<keyword evidence="1" id="KW-0732">Signal</keyword>
<feature type="chain" id="PRO_5047144496" evidence="1">
    <location>
        <begin position="28"/>
        <end position="468"/>
    </location>
</feature>
<sequence length="468" mass="52348">MKQSSRFAGIGLGVVACLLCLASLALAPLAEARADDPTQALVDYVALEDDSFEWHVRQRTRLGNCDAVELTMTSQTWRGMTWQHRLFLIVPDNIADDADALLVIEGGRWSDSDAEPLAEGAPPAYPREATMLATFAQQLRAPVAILLNVPRQPIFNGRREDQAIAYTFDHYLNTGEQDWPLLLPMVKSAVRGMDAVQAFAKEDRGLQIDQFTVTGASKRGWTAWLAGAVDDRVMALAPMVIDMLNINEQFPHQVESWGVFSPRIDDYTKIDLANRIMTPRGQELRQIVDPHAYLDRLTQPKMVLLGTNDGYWTLDALNLYWDDLEGEKFIVYVPNADHDLSMDWQRILGGLQALHRHAVGEQALPELQWSYASTTEGVTLSIEPGESVSRVRLWSATADSRDFRKARWTSRNLAADDDGHYIAEVETPEQGYLAVYAELTYPRQLLPLHLATTIRMLPSGDEASVDAN</sequence>
<dbReference type="EMBL" id="JBGUBD010000002">
    <property type="protein sequence ID" value="MFA9477561.1"/>
    <property type="molecule type" value="Genomic_DNA"/>
</dbReference>
<dbReference type="RefSeq" id="WP_425344482.1">
    <property type="nucleotide sequence ID" value="NZ_JBGUBD010000002.1"/>
</dbReference>
<feature type="signal peptide" evidence="1">
    <location>
        <begin position="1"/>
        <end position="27"/>
    </location>
</feature>
<comment type="caution">
    <text evidence="2">The sequence shown here is derived from an EMBL/GenBank/DDBJ whole genome shotgun (WGS) entry which is preliminary data.</text>
</comment>
<dbReference type="SUPFAM" id="SSF53474">
    <property type="entry name" value="alpha/beta-Hydrolases"/>
    <property type="match status" value="1"/>
</dbReference>
<name>A0ABV4U1Z1_9BACT</name>
<dbReference type="Pfam" id="PF10142">
    <property type="entry name" value="PhoPQ_related"/>
    <property type="match status" value="1"/>
</dbReference>
<dbReference type="PANTHER" id="PTHR31497:SF0">
    <property type="entry name" value="AUTOCRINE PROLIFERATION REPRESSOR PROTEIN A"/>
    <property type="match status" value="1"/>
</dbReference>
<dbReference type="PIRSF" id="PIRSF014728">
    <property type="entry name" value="PqaA"/>
    <property type="match status" value="1"/>
</dbReference>
<evidence type="ECO:0000313" key="2">
    <source>
        <dbReference type="EMBL" id="MFA9477561.1"/>
    </source>
</evidence>
<protein>
    <submittedName>
        <fullName evidence="2">PhoPQ-activated pathogenicity-related family protein</fullName>
    </submittedName>
</protein>
<dbReference type="PANTHER" id="PTHR31497">
    <property type="entry name" value="AUTOCRINE PROLIFERATION REPRESSOR PROTEIN A"/>
    <property type="match status" value="1"/>
</dbReference>
<dbReference type="Gene3D" id="3.40.50.1820">
    <property type="entry name" value="alpha/beta hydrolase"/>
    <property type="match status" value="1"/>
</dbReference>
<dbReference type="PROSITE" id="PS51257">
    <property type="entry name" value="PROKAR_LIPOPROTEIN"/>
    <property type="match status" value="1"/>
</dbReference>
<dbReference type="InterPro" id="IPR029058">
    <property type="entry name" value="AB_hydrolase_fold"/>
</dbReference>
<dbReference type="Proteomes" id="UP001575105">
    <property type="component" value="Unassembled WGS sequence"/>
</dbReference>
<evidence type="ECO:0000313" key="3">
    <source>
        <dbReference type="Proteomes" id="UP001575105"/>
    </source>
</evidence>
<accession>A0ABV4U1Z1</accession>
<organism evidence="2 3">
    <name type="scientific">Natronomicrosphaera hydrolytica</name>
    <dbReference type="NCBI Taxonomy" id="3242702"/>
    <lineage>
        <taxon>Bacteria</taxon>
        <taxon>Pseudomonadati</taxon>
        <taxon>Planctomycetota</taxon>
        <taxon>Phycisphaerae</taxon>
        <taxon>Phycisphaerales</taxon>
        <taxon>Phycisphaeraceae</taxon>
        <taxon>Natronomicrosphaera</taxon>
    </lineage>
</organism>
<proteinExistence type="predicted"/>
<dbReference type="InterPro" id="IPR009199">
    <property type="entry name" value="PhoPQ-act_pathogen-rel_PqaA"/>
</dbReference>